<feature type="domain" description="HTH marR-type" evidence="1">
    <location>
        <begin position="1"/>
        <end position="148"/>
    </location>
</feature>
<name>A0ABW1J3V7_9PSEU</name>
<dbReference type="SUPFAM" id="SSF46785">
    <property type="entry name" value="Winged helix' DNA-binding domain"/>
    <property type="match status" value="1"/>
</dbReference>
<dbReference type="InterPro" id="IPR036388">
    <property type="entry name" value="WH-like_DNA-bd_sf"/>
</dbReference>
<dbReference type="SMART" id="SM00347">
    <property type="entry name" value="HTH_MARR"/>
    <property type="match status" value="1"/>
</dbReference>
<dbReference type="Pfam" id="PF12802">
    <property type="entry name" value="MarR_2"/>
    <property type="match status" value="1"/>
</dbReference>
<gene>
    <name evidence="2" type="ORF">ACFQE5_14935</name>
</gene>
<dbReference type="Proteomes" id="UP001596302">
    <property type="component" value="Unassembled WGS sequence"/>
</dbReference>
<dbReference type="RefSeq" id="WP_379585580.1">
    <property type="nucleotide sequence ID" value="NZ_JBHSQW010000031.1"/>
</dbReference>
<dbReference type="InterPro" id="IPR036390">
    <property type="entry name" value="WH_DNA-bd_sf"/>
</dbReference>
<dbReference type="EMBL" id="JBHSQW010000031">
    <property type="protein sequence ID" value="MFC5995508.1"/>
    <property type="molecule type" value="Genomic_DNA"/>
</dbReference>
<dbReference type="Gene3D" id="1.10.10.10">
    <property type="entry name" value="Winged helix-like DNA-binding domain superfamily/Winged helix DNA-binding domain"/>
    <property type="match status" value="1"/>
</dbReference>
<dbReference type="PANTHER" id="PTHR33164:SF99">
    <property type="entry name" value="MARR FAMILY REGULATORY PROTEIN"/>
    <property type="match status" value="1"/>
</dbReference>
<proteinExistence type="predicted"/>
<sequence>MDGGTRWLDSDERRAWLSFLAMVSLLEAALDRQLQRDAGMPHAYYRILAMLSEVPDRTLRMSDLASITHSSQSRLSHAVARLERNGWVRRRPCPDDGRSTLAELTSVGYSVLAAAAPGHVHCVRENLFDVLTAEQIGQLHDICQAALARLAAAPGAVPIPGACEPVTDPAPG</sequence>
<dbReference type="InterPro" id="IPR000835">
    <property type="entry name" value="HTH_MarR-typ"/>
</dbReference>
<organism evidence="2 3">
    <name type="scientific">Pseudonocardia hispaniensis</name>
    <dbReference type="NCBI Taxonomy" id="904933"/>
    <lineage>
        <taxon>Bacteria</taxon>
        <taxon>Bacillati</taxon>
        <taxon>Actinomycetota</taxon>
        <taxon>Actinomycetes</taxon>
        <taxon>Pseudonocardiales</taxon>
        <taxon>Pseudonocardiaceae</taxon>
        <taxon>Pseudonocardia</taxon>
    </lineage>
</organism>
<accession>A0ABW1J3V7</accession>
<dbReference type="PROSITE" id="PS50995">
    <property type="entry name" value="HTH_MARR_2"/>
    <property type="match status" value="1"/>
</dbReference>
<reference evidence="3" key="1">
    <citation type="journal article" date="2019" name="Int. J. Syst. Evol. Microbiol.">
        <title>The Global Catalogue of Microorganisms (GCM) 10K type strain sequencing project: providing services to taxonomists for standard genome sequencing and annotation.</title>
        <authorList>
            <consortium name="The Broad Institute Genomics Platform"/>
            <consortium name="The Broad Institute Genome Sequencing Center for Infectious Disease"/>
            <person name="Wu L."/>
            <person name="Ma J."/>
        </authorList>
    </citation>
    <scope>NUCLEOTIDE SEQUENCE [LARGE SCALE GENOMIC DNA]</scope>
    <source>
        <strain evidence="3">CCM 8391</strain>
    </source>
</reference>
<keyword evidence="3" id="KW-1185">Reference proteome</keyword>
<evidence type="ECO:0000313" key="3">
    <source>
        <dbReference type="Proteomes" id="UP001596302"/>
    </source>
</evidence>
<comment type="caution">
    <text evidence="2">The sequence shown here is derived from an EMBL/GenBank/DDBJ whole genome shotgun (WGS) entry which is preliminary data.</text>
</comment>
<dbReference type="InterPro" id="IPR039422">
    <property type="entry name" value="MarR/SlyA-like"/>
</dbReference>
<evidence type="ECO:0000259" key="1">
    <source>
        <dbReference type="PROSITE" id="PS50995"/>
    </source>
</evidence>
<protein>
    <submittedName>
        <fullName evidence="2">MarR family winged helix-turn-helix transcriptional regulator</fullName>
    </submittedName>
</protein>
<dbReference type="PANTHER" id="PTHR33164">
    <property type="entry name" value="TRANSCRIPTIONAL REGULATOR, MARR FAMILY"/>
    <property type="match status" value="1"/>
</dbReference>
<evidence type="ECO:0000313" key="2">
    <source>
        <dbReference type="EMBL" id="MFC5995508.1"/>
    </source>
</evidence>